<organism evidence="8 9">
    <name type="scientific">Oryza meyeriana var. granulata</name>
    <dbReference type="NCBI Taxonomy" id="110450"/>
    <lineage>
        <taxon>Eukaryota</taxon>
        <taxon>Viridiplantae</taxon>
        <taxon>Streptophyta</taxon>
        <taxon>Embryophyta</taxon>
        <taxon>Tracheophyta</taxon>
        <taxon>Spermatophyta</taxon>
        <taxon>Magnoliopsida</taxon>
        <taxon>Liliopsida</taxon>
        <taxon>Poales</taxon>
        <taxon>Poaceae</taxon>
        <taxon>BOP clade</taxon>
        <taxon>Oryzoideae</taxon>
        <taxon>Oryzeae</taxon>
        <taxon>Oryzinae</taxon>
        <taxon>Oryza</taxon>
        <taxon>Oryza meyeriana</taxon>
    </lineage>
</organism>
<evidence type="ECO:0000256" key="3">
    <source>
        <dbReference type="ARBA" id="ARBA00022490"/>
    </source>
</evidence>
<comment type="caution">
    <text evidence="8">The sequence shown here is derived from an EMBL/GenBank/DDBJ whole genome shotgun (WGS) entry which is preliminary data.</text>
</comment>
<dbReference type="GO" id="GO:0003729">
    <property type="term" value="F:mRNA binding"/>
    <property type="evidence" value="ECO:0007669"/>
    <property type="project" value="InterPro"/>
</dbReference>
<dbReference type="PRINTS" id="PR01738">
    <property type="entry name" value="RNABINDINGM8"/>
</dbReference>
<dbReference type="InterPro" id="IPR000504">
    <property type="entry name" value="RRM_dom"/>
</dbReference>
<keyword evidence="5" id="KW-0539">Nucleus</keyword>
<accession>A0A6G1DES8</accession>
<gene>
    <name evidence="8" type="ORF">E2562_005343</name>
</gene>
<dbReference type="InterPro" id="IPR035979">
    <property type="entry name" value="RBD_domain_sf"/>
</dbReference>
<name>A0A6G1DES8_9ORYZ</name>
<evidence type="ECO:0000256" key="2">
    <source>
        <dbReference type="ARBA" id="ARBA00004496"/>
    </source>
</evidence>
<comment type="subcellular location">
    <subcellularLocation>
        <location evidence="2">Cytoplasm</location>
    </subcellularLocation>
    <subcellularLocation>
        <location evidence="1">Nucleus</location>
    </subcellularLocation>
</comment>
<dbReference type="Gene3D" id="3.30.70.330">
    <property type="match status" value="1"/>
</dbReference>
<keyword evidence="9" id="KW-1185">Reference proteome</keyword>
<evidence type="ECO:0000259" key="7">
    <source>
        <dbReference type="PROSITE" id="PS50102"/>
    </source>
</evidence>
<feature type="domain" description="RRM" evidence="7">
    <location>
        <begin position="92"/>
        <end position="170"/>
    </location>
</feature>
<reference evidence="8 9" key="1">
    <citation type="submission" date="2019-11" db="EMBL/GenBank/DDBJ databases">
        <title>Whole genome sequence of Oryza granulata.</title>
        <authorList>
            <person name="Li W."/>
        </authorList>
    </citation>
    <scope>NUCLEOTIDE SEQUENCE [LARGE SCALE GENOMIC DNA]</scope>
    <source>
        <strain evidence="9">cv. Menghai</strain>
        <tissue evidence="8">Leaf</tissue>
    </source>
</reference>
<keyword evidence="3" id="KW-0963">Cytoplasm</keyword>
<evidence type="ECO:0000256" key="1">
    <source>
        <dbReference type="ARBA" id="ARBA00004123"/>
    </source>
</evidence>
<evidence type="ECO:0000313" key="8">
    <source>
        <dbReference type="EMBL" id="KAF0910950.1"/>
    </source>
</evidence>
<dbReference type="GO" id="GO:0006396">
    <property type="term" value="P:RNA processing"/>
    <property type="evidence" value="ECO:0007669"/>
    <property type="project" value="InterPro"/>
</dbReference>
<sequence length="199" mass="22175">MAAARAAMGTTAEDVEFVDYDHDDDEDAMDEDDRTGGRALPVPHIVSQGVMRTRGRLLGRSPSVLASNRDRFDSLADAGNSGHGPQRSIEGWILLVSGVKEDAEEDDLYNAFSEFGHVKDLHFNLERHTGYGKGYALVEYESFEEAKTAIKEMNGTQLLTKTIYVDWAFSRGPIQKLTSTRPLRRRSRTPPRRLAALTC</sequence>
<evidence type="ECO:0000313" key="9">
    <source>
        <dbReference type="Proteomes" id="UP000479710"/>
    </source>
</evidence>
<dbReference type="Proteomes" id="UP000479710">
    <property type="component" value="Unassembled WGS sequence"/>
</dbReference>
<dbReference type="GO" id="GO:0005634">
    <property type="term" value="C:nucleus"/>
    <property type="evidence" value="ECO:0007669"/>
    <property type="project" value="UniProtKB-SubCell"/>
</dbReference>
<dbReference type="AlphaFoldDB" id="A0A6G1DES8"/>
<dbReference type="InterPro" id="IPR012677">
    <property type="entry name" value="Nucleotide-bd_a/b_plait_sf"/>
</dbReference>
<evidence type="ECO:0000256" key="5">
    <source>
        <dbReference type="ARBA" id="ARBA00023242"/>
    </source>
</evidence>
<dbReference type="CDD" id="cd12324">
    <property type="entry name" value="RRM_RBM8"/>
    <property type="match status" value="1"/>
</dbReference>
<dbReference type="EMBL" id="SPHZ02000006">
    <property type="protein sequence ID" value="KAF0910950.1"/>
    <property type="molecule type" value="Genomic_DNA"/>
</dbReference>
<dbReference type="OrthoDB" id="15688at2759"/>
<keyword evidence="4 6" id="KW-0694">RNA-binding</keyword>
<dbReference type="PANTHER" id="PTHR45894">
    <property type="entry name" value="RNA-BINDING PROTEIN 8A"/>
    <property type="match status" value="1"/>
</dbReference>
<dbReference type="Pfam" id="PF00076">
    <property type="entry name" value="RRM_1"/>
    <property type="match status" value="1"/>
</dbReference>
<proteinExistence type="predicted"/>
<evidence type="ECO:0000256" key="4">
    <source>
        <dbReference type="ARBA" id="ARBA00022884"/>
    </source>
</evidence>
<dbReference type="SMART" id="SM00360">
    <property type="entry name" value="RRM"/>
    <property type="match status" value="1"/>
</dbReference>
<evidence type="ECO:0000256" key="6">
    <source>
        <dbReference type="PROSITE-ProRule" id="PRU00176"/>
    </source>
</evidence>
<dbReference type="SUPFAM" id="SSF54928">
    <property type="entry name" value="RNA-binding domain, RBD"/>
    <property type="match status" value="1"/>
</dbReference>
<dbReference type="InterPro" id="IPR008111">
    <property type="entry name" value="RNA-bd_8"/>
</dbReference>
<dbReference type="InterPro" id="IPR033744">
    <property type="entry name" value="RRM_RBM8"/>
</dbReference>
<dbReference type="GO" id="GO:0005737">
    <property type="term" value="C:cytoplasm"/>
    <property type="evidence" value="ECO:0007669"/>
    <property type="project" value="UniProtKB-SubCell"/>
</dbReference>
<dbReference type="PROSITE" id="PS50102">
    <property type="entry name" value="RRM"/>
    <property type="match status" value="1"/>
</dbReference>
<protein>
    <recommendedName>
        <fullName evidence="7">RRM domain-containing protein</fullName>
    </recommendedName>
</protein>
<dbReference type="FunFam" id="3.30.70.330:FF:001024">
    <property type="entry name" value="RNA-binding protein Y14B"/>
    <property type="match status" value="1"/>
</dbReference>